<keyword evidence="2" id="KW-0812">Transmembrane</keyword>
<feature type="transmembrane region" description="Helical" evidence="2">
    <location>
        <begin position="9"/>
        <end position="27"/>
    </location>
</feature>
<dbReference type="AlphaFoldDB" id="A0A5J6FDY5"/>
<name>A0A5J6FDY5_9ACTN</name>
<keyword evidence="4" id="KW-1185">Reference proteome</keyword>
<feature type="compositionally biased region" description="Basic and acidic residues" evidence="1">
    <location>
        <begin position="76"/>
        <end position="95"/>
    </location>
</feature>
<evidence type="ECO:0000313" key="4">
    <source>
        <dbReference type="Proteomes" id="UP000326178"/>
    </source>
</evidence>
<organism evidence="3 4">
    <name type="scientific">Streptomyces nitrosporeus</name>
    <dbReference type="NCBI Taxonomy" id="28894"/>
    <lineage>
        <taxon>Bacteria</taxon>
        <taxon>Bacillati</taxon>
        <taxon>Actinomycetota</taxon>
        <taxon>Actinomycetes</taxon>
        <taxon>Kitasatosporales</taxon>
        <taxon>Streptomycetaceae</taxon>
        <taxon>Streptomyces</taxon>
    </lineage>
</organism>
<dbReference type="RefSeq" id="WP_150489551.1">
    <property type="nucleotide sequence ID" value="NZ_BMUV01000006.1"/>
</dbReference>
<dbReference type="OrthoDB" id="4338087at2"/>
<sequence>MPRLTAAQLSYGSATVILSALAMLLLSGVESGAGVAVIGTAALALGVLVAVTVPGRAEAAPRTAAPALTGALPETPRGDGESTRRARVDEHSLRR</sequence>
<dbReference type="EMBL" id="CP023702">
    <property type="protein sequence ID" value="QEU74256.1"/>
    <property type="molecule type" value="Genomic_DNA"/>
</dbReference>
<keyword evidence="2" id="KW-1133">Transmembrane helix</keyword>
<protein>
    <submittedName>
        <fullName evidence="3">Uncharacterized protein</fullName>
    </submittedName>
</protein>
<gene>
    <name evidence="3" type="ORF">CP967_21690</name>
</gene>
<proteinExistence type="predicted"/>
<keyword evidence="2" id="KW-0472">Membrane</keyword>
<evidence type="ECO:0000256" key="2">
    <source>
        <dbReference type="SAM" id="Phobius"/>
    </source>
</evidence>
<feature type="transmembrane region" description="Helical" evidence="2">
    <location>
        <begin position="33"/>
        <end position="53"/>
    </location>
</feature>
<accession>A0A5J6FDY5</accession>
<feature type="compositionally biased region" description="Low complexity" evidence="1">
    <location>
        <begin position="59"/>
        <end position="75"/>
    </location>
</feature>
<reference evidence="3 4" key="1">
    <citation type="submission" date="2017-09" db="EMBL/GenBank/DDBJ databases">
        <authorList>
            <person name="Lee N."/>
            <person name="Cho B.-K."/>
        </authorList>
    </citation>
    <scope>NUCLEOTIDE SEQUENCE [LARGE SCALE GENOMIC DNA]</scope>
    <source>
        <strain evidence="3 4">ATCC 12769</strain>
    </source>
</reference>
<dbReference type="KEGG" id="snk:CP967_21690"/>
<feature type="region of interest" description="Disordered" evidence="1">
    <location>
        <begin position="59"/>
        <end position="95"/>
    </location>
</feature>
<evidence type="ECO:0000256" key="1">
    <source>
        <dbReference type="SAM" id="MobiDB-lite"/>
    </source>
</evidence>
<evidence type="ECO:0000313" key="3">
    <source>
        <dbReference type="EMBL" id="QEU74256.1"/>
    </source>
</evidence>
<dbReference type="Proteomes" id="UP000326178">
    <property type="component" value="Chromosome"/>
</dbReference>